<dbReference type="Proteomes" id="UP000422232">
    <property type="component" value="Chromosome"/>
</dbReference>
<organism evidence="1 2">
    <name type="scientific">Piscirickettsia salmonis</name>
    <dbReference type="NCBI Taxonomy" id="1238"/>
    <lineage>
        <taxon>Bacteria</taxon>
        <taxon>Pseudomonadati</taxon>
        <taxon>Pseudomonadota</taxon>
        <taxon>Gammaproteobacteria</taxon>
        <taxon>Thiotrichales</taxon>
        <taxon>Piscirickettsiaceae</taxon>
        <taxon>Piscirickettsia</taxon>
    </lineage>
</organism>
<dbReference type="RefSeq" id="WP_016212074.1">
    <property type="nucleotide sequence ID" value="NZ_CP013778.1"/>
</dbReference>
<dbReference type="AlphaFoldDB" id="A0A9Q5VN42"/>
<sequence>MKKQRKQENERWIIRTRRLIETVIGQLSDGFHIEKTKARDLWHFTNRITRKVLAHTVGVAIIALDQQFLTYYQ</sequence>
<name>A0A9Q5VN42_PISSA</name>
<gene>
    <name evidence="1" type="ORF">Psal009_00868</name>
</gene>
<reference evidence="1 2" key="1">
    <citation type="submission" date="2019-04" db="EMBL/GenBank/DDBJ databases">
        <title>Complete genome sequencing of Piscirickettsia salmonis strain Psal-009.</title>
        <authorList>
            <person name="Schober I."/>
            <person name="Bunk B."/>
            <person name="Sproer C."/>
            <person name="Carril G.P."/>
            <person name="Riedel T."/>
            <person name="Flores-Herrera P.A."/>
            <person name="Nourdin-Galindo G."/>
            <person name="Marshall S.H."/>
            <person name="Overmann J."/>
        </authorList>
    </citation>
    <scope>NUCLEOTIDE SEQUENCE [LARGE SCALE GENOMIC DNA]</scope>
    <source>
        <strain evidence="1 2">Psal-009</strain>
    </source>
</reference>
<keyword evidence="2" id="KW-1185">Reference proteome</keyword>
<dbReference type="EMBL" id="CP038908">
    <property type="protein sequence ID" value="QGO04988.1"/>
    <property type="molecule type" value="Genomic_DNA"/>
</dbReference>
<evidence type="ECO:0000313" key="1">
    <source>
        <dbReference type="EMBL" id="QGO04988.1"/>
    </source>
</evidence>
<proteinExistence type="predicted"/>
<accession>A0A9Q5VN42</accession>
<protein>
    <submittedName>
        <fullName evidence="1">Uncharacterized protein</fullName>
    </submittedName>
</protein>
<evidence type="ECO:0000313" key="2">
    <source>
        <dbReference type="Proteomes" id="UP000422232"/>
    </source>
</evidence>